<name>A0A176VG29_MARPO</name>
<gene>
    <name evidence="3" type="ORF">AXG93_854s1070</name>
</gene>
<dbReference type="Pfam" id="PF03221">
    <property type="entry name" value="HTH_Tnp_Tc5"/>
    <property type="match status" value="1"/>
</dbReference>
<dbReference type="InterPro" id="IPR006600">
    <property type="entry name" value="HTH_CenpB_DNA-bd_dom"/>
</dbReference>
<organism evidence="3 4">
    <name type="scientific">Marchantia polymorpha subsp. ruderalis</name>
    <dbReference type="NCBI Taxonomy" id="1480154"/>
    <lineage>
        <taxon>Eukaryota</taxon>
        <taxon>Viridiplantae</taxon>
        <taxon>Streptophyta</taxon>
        <taxon>Embryophyta</taxon>
        <taxon>Marchantiophyta</taxon>
        <taxon>Marchantiopsida</taxon>
        <taxon>Marchantiidae</taxon>
        <taxon>Marchantiales</taxon>
        <taxon>Marchantiaceae</taxon>
        <taxon>Marchantia</taxon>
    </lineage>
</organism>
<comment type="caution">
    <text evidence="3">The sequence shown here is derived from an EMBL/GenBank/DDBJ whole genome shotgun (WGS) entry which is preliminary data.</text>
</comment>
<dbReference type="AlphaFoldDB" id="A0A176VG29"/>
<sequence length="278" mass="32648">MKDPLVAWFHGHQDRVNLSGELVCEAAQQMLDKLYSDHDRSFKFSNSWLESFKKRHKIRSHWRFRESGSVNKQIINESLPRLRETLDKFEWKYIYNMNDIGLFFWMQRLDDKVEQPEKVDVLQAIQMAVLAWSTDIKPTIIHNCFRHCKIRLEVTDAIPIDENELLDQAFVEELESQICQFRYSNPVDIRNLLNYPAEDEVAYVTDVYDVVNDQLSNASDDGGNADDDSQEHPSISLTEAHKMLQTLQLLWMQQEVDSQDFLPSLQHMKDIISKINVN</sequence>
<proteinExistence type="predicted"/>
<keyword evidence="1" id="KW-0238">DNA-binding</keyword>
<evidence type="ECO:0000256" key="1">
    <source>
        <dbReference type="ARBA" id="ARBA00023125"/>
    </source>
</evidence>
<protein>
    <recommendedName>
        <fullName evidence="2">HTH CENPB-type domain-containing protein</fullName>
    </recommendedName>
</protein>
<keyword evidence="4" id="KW-1185">Reference proteome</keyword>
<feature type="domain" description="HTH CENPB-type" evidence="2">
    <location>
        <begin position="1"/>
        <end position="62"/>
    </location>
</feature>
<accession>A0A176VG29</accession>
<evidence type="ECO:0000259" key="2">
    <source>
        <dbReference type="PROSITE" id="PS51253"/>
    </source>
</evidence>
<evidence type="ECO:0000313" key="3">
    <source>
        <dbReference type="EMBL" id="OAE18746.1"/>
    </source>
</evidence>
<reference evidence="3" key="1">
    <citation type="submission" date="2016-03" db="EMBL/GenBank/DDBJ databases">
        <title>Mechanisms controlling the formation of the plant cell surface in tip-growing cells are functionally conserved among land plants.</title>
        <authorList>
            <person name="Honkanen S."/>
            <person name="Jones V.A."/>
            <person name="Morieri G."/>
            <person name="Champion C."/>
            <person name="Hetherington A.J."/>
            <person name="Kelly S."/>
            <person name="Saint-Marcoux D."/>
            <person name="Proust H."/>
            <person name="Prescott H."/>
            <person name="Dolan L."/>
        </authorList>
    </citation>
    <scope>NUCLEOTIDE SEQUENCE [LARGE SCALE GENOMIC DNA]</scope>
    <source>
        <tissue evidence="3">Whole gametophyte</tissue>
    </source>
</reference>
<dbReference type="Proteomes" id="UP000077202">
    <property type="component" value="Unassembled WGS sequence"/>
</dbReference>
<dbReference type="PROSITE" id="PS51253">
    <property type="entry name" value="HTH_CENPB"/>
    <property type="match status" value="1"/>
</dbReference>
<dbReference type="InterPro" id="IPR009057">
    <property type="entry name" value="Homeodomain-like_sf"/>
</dbReference>
<evidence type="ECO:0000313" key="4">
    <source>
        <dbReference type="Proteomes" id="UP000077202"/>
    </source>
</evidence>
<dbReference type="Gene3D" id="1.10.10.60">
    <property type="entry name" value="Homeodomain-like"/>
    <property type="match status" value="1"/>
</dbReference>
<dbReference type="EMBL" id="LVLJ01004017">
    <property type="protein sequence ID" value="OAE18746.1"/>
    <property type="molecule type" value="Genomic_DNA"/>
</dbReference>
<dbReference type="GO" id="GO:0003677">
    <property type="term" value="F:DNA binding"/>
    <property type="evidence" value="ECO:0007669"/>
    <property type="project" value="UniProtKB-KW"/>
</dbReference>
<dbReference type="SUPFAM" id="SSF46689">
    <property type="entry name" value="Homeodomain-like"/>
    <property type="match status" value="1"/>
</dbReference>